<comment type="subcellular location">
    <subcellularLocation>
        <location evidence="7">Cytoplasm</location>
    </subcellularLocation>
</comment>
<evidence type="ECO:0000256" key="6">
    <source>
        <dbReference type="ARBA" id="ARBA00023141"/>
    </source>
</evidence>
<feature type="binding site" evidence="7">
    <location>
        <position position="32"/>
    </location>
    <ligand>
        <name>substrate</name>
    </ligand>
</feature>
<protein>
    <recommendedName>
        <fullName evidence="7">Shikimate kinase</fullName>
        <shortName evidence="7">SK</shortName>
        <ecNumber evidence="7">2.7.1.71</ecNumber>
    </recommendedName>
</protein>
<dbReference type="InterPro" id="IPR031322">
    <property type="entry name" value="Shikimate/glucono_kinase"/>
</dbReference>
<dbReference type="Gene3D" id="3.40.50.300">
    <property type="entry name" value="P-loop containing nucleotide triphosphate hydrolases"/>
    <property type="match status" value="1"/>
</dbReference>
<name>A0A7L4ZZA6_9BACT</name>
<dbReference type="SUPFAM" id="SSF52540">
    <property type="entry name" value="P-loop containing nucleoside triphosphate hydrolases"/>
    <property type="match status" value="1"/>
</dbReference>
<dbReference type="HAMAP" id="MF_00109">
    <property type="entry name" value="Shikimate_kinase"/>
    <property type="match status" value="1"/>
</dbReference>
<feature type="binding site" evidence="7">
    <location>
        <position position="118"/>
    </location>
    <ligand>
        <name>ATP</name>
        <dbReference type="ChEBI" id="CHEBI:30616"/>
    </ligand>
</feature>
<evidence type="ECO:0000256" key="4">
    <source>
        <dbReference type="ARBA" id="ARBA00022777"/>
    </source>
</evidence>
<dbReference type="AlphaFoldDB" id="A0A7L4ZZA6"/>
<dbReference type="CDD" id="cd00464">
    <property type="entry name" value="SK"/>
    <property type="match status" value="1"/>
</dbReference>
<dbReference type="GO" id="GO:0005524">
    <property type="term" value="F:ATP binding"/>
    <property type="evidence" value="ECO:0007669"/>
    <property type="project" value="UniProtKB-UniRule"/>
</dbReference>
<comment type="caution">
    <text evidence="7">Lacks conserved residue(s) required for the propagation of feature annotation.</text>
</comment>
<feature type="binding site" evidence="7">
    <location>
        <position position="56"/>
    </location>
    <ligand>
        <name>substrate</name>
    </ligand>
</feature>
<feature type="binding site" evidence="7">
    <location>
        <position position="14"/>
    </location>
    <ligand>
        <name>Mg(2+)</name>
        <dbReference type="ChEBI" id="CHEBI:18420"/>
    </ligand>
</feature>
<dbReference type="EC" id="2.7.1.71" evidence="7"/>
<dbReference type="GO" id="GO:0000287">
    <property type="term" value="F:magnesium ion binding"/>
    <property type="evidence" value="ECO:0007669"/>
    <property type="project" value="UniProtKB-UniRule"/>
</dbReference>
<comment type="subunit">
    <text evidence="7">Monomer.</text>
</comment>
<dbReference type="PRINTS" id="PR01100">
    <property type="entry name" value="SHIKIMTKNASE"/>
</dbReference>
<dbReference type="InterPro" id="IPR000623">
    <property type="entry name" value="Shikimate_kinase/TSH1"/>
</dbReference>
<dbReference type="Pfam" id="PF01202">
    <property type="entry name" value="SKI"/>
    <property type="match status" value="1"/>
</dbReference>
<sequence>MRLFLIGMPGSGKTTLGRALAAYYSLTFVDLDEVIVQREGRSIVDLFAAEGEAYFRSAEAKALRAVLADYPAVVLATGGGTPCFHANAELLRASGLTLWLDVPVEELVRRLVQQAAHRPLLAGLPDPEALKNRLAETLQARREFYATAALRCQASVCSPEAVVRLIAQYTATA</sequence>
<keyword evidence="3 7" id="KW-0547">Nucleotide-binding</keyword>
<reference evidence="8 9" key="1">
    <citation type="submission" date="2019-09" db="EMBL/GenBank/DDBJ databases">
        <title>Genome sequence of Hymenobacter sp. M3.</title>
        <authorList>
            <person name="Srinivasan S."/>
        </authorList>
    </citation>
    <scope>NUCLEOTIDE SEQUENCE [LARGE SCALE GENOMIC DNA]</scope>
    <source>
        <strain evidence="8 9">M3</strain>
    </source>
</reference>
<comment type="function">
    <text evidence="7">Catalyzes the specific phosphorylation of the 3-hydroxyl group of shikimic acid using ATP as a cosubstrate.</text>
</comment>
<evidence type="ECO:0000256" key="1">
    <source>
        <dbReference type="ARBA" id="ARBA00022605"/>
    </source>
</evidence>
<comment type="cofactor">
    <cofactor evidence="7">
        <name>Mg(2+)</name>
        <dbReference type="ChEBI" id="CHEBI:18420"/>
    </cofactor>
    <text evidence="7">Binds 1 Mg(2+) ion per subunit.</text>
</comment>
<feature type="binding site" evidence="7">
    <location>
        <position position="141"/>
    </location>
    <ligand>
        <name>substrate</name>
    </ligand>
</feature>
<dbReference type="InterPro" id="IPR027417">
    <property type="entry name" value="P-loop_NTPase"/>
</dbReference>
<dbReference type="GO" id="GO:0004765">
    <property type="term" value="F:shikimate kinase activity"/>
    <property type="evidence" value="ECO:0007669"/>
    <property type="project" value="UniProtKB-UniRule"/>
</dbReference>
<feature type="binding site" evidence="7">
    <location>
        <begin position="10"/>
        <end position="15"/>
    </location>
    <ligand>
        <name>ATP</name>
        <dbReference type="ChEBI" id="CHEBI:30616"/>
    </ligand>
</feature>
<dbReference type="Proteomes" id="UP000326380">
    <property type="component" value="Unassembled WGS sequence"/>
</dbReference>
<keyword evidence="7" id="KW-0479">Metal-binding</keyword>
<dbReference type="PANTHER" id="PTHR21087:SF16">
    <property type="entry name" value="SHIKIMATE KINASE 1, CHLOROPLASTIC"/>
    <property type="match status" value="1"/>
</dbReference>
<comment type="similarity">
    <text evidence="7">Belongs to the shikimate kinase family.</text>
</comment>
<dbReference type="PANTHER" id="PTHR21087">
    <property type="entry name" value="SHIKIMATE KINASE"/>
    <property type="match status" value="1"/>
</dbReference>
<comment type="pathway">
    <text evidence="7">Metabolic intermediate biosynthesis; chorismate biosynthesis; chorismate from D-erythrose 4-phosphate and phosphoenolpyruvate: step 5/7.</text>
</comment>
<dbReference type="EMBL" id="VTWU01000003">
    <property type="protein sequence ID" value="KAA9333208.1"/>
    <property type="molecule type" value="Genomic_DNA"/>
</dbReference>
<dbReference type="RefSeq" id="WP_151078628.1">
    <property type="nucleotide sequence ID" value="NZ_CP047647.1"/>
</dbReference>
<keyword evidence="4 7" id="KW-0418">Kinase</keyword>
<dbReference type="GO" id="GO:0009423">
    <property type="term" value="P:chorismate biosynthetic process"/>
    <property type="evidence" value="ECO:0007669"/>
    <property type="project" value="UniProtKB-UniRule"/>
</dbReference>
<evidence type="ECO:0000313" key="8">
    <source>
        <dbReference type="EMBL" id="KAA9333208.1"/>
    </source>
</evidence>
<comment type="caution">
    <text evidence="8">The sequence shown here is derived from an EMBL/GenBank/DDBJ whole genome shotgun (WGS) entry which is preliminary data.</text>
</comment>
<keyword evidence="1 7" id="KW-0028">Amino-acid biosynthesis</keyword>
<keyword evidence="5 7" id="KW-0067">ATP-binding</keyword>
<feature type="binding site" evidence="7">
    <location>
        <position position="79"/>
    </location>
    <ligand>
        <name>substrate</name>
    </ligand>
</feature>
<evidence type="ECO:0000256" key="2">
    <source>
        <dbReference type="ARBA" id="ARBA00022679"/>
    </source>
</evidence>
<keyword evidence="6 7" id="KW-0057">Aromatic amino acid biosynthesis</keyword>
<keyword evidence="2 7" id="KW-0808">Transferase</keyword>
<dbReference type="GO" id="GO:0009073">
    <property type="term" value="P:aromatic amino acid family biosynthetic process"/>
    <property type="evidence" value="ECO:0007669"/>
    <property type="project" value="UniProtKB-KW"/>
</dbReference>
<comment type="catalytic activity">
    <reaction evidence="7">
        <text>shikimate + ATP = 3-phosphoshikimate + ADP + H(+)</text>
        <dbReference type="Rhea" id="RHEA:13121"/>
        <dbReference type="ChEBI" id="CHEBI:15378"/>
        <dbReference type="ChEBI" id="CHEBI:30616"/>
        <dbReference type="ChEBI" id="CHEBI:36208"/>
        <dbReference type="ChEBI" id="CHEBI:145989"/>
        <dbReference type="ChEBI" id="CHEBI:456216"/>
        <dbReference type="EC" id="2.7.1.71"/>
    </reaction>
</comment>
<evidence type="ECO:0000256" key="7">
    <source>
        <dbReference type="HAMAP-Rule" id="MF_00109"/>
    </source>
</evidence>
<proteinExistence type="inferred from homology"/>
<keyword evidence="9" id="KW-1185">Reference proteome</keyword>
<dbReference type="GO" id="GO:0008652">
    <property type="term" value="P:amino acid biosynthetic process"/>
    <property type="evidence" value="ECO:0007669"/>
    <property type="project" value="UniProtKB-KW"/>
</dbReference>
<keyword evidence="7" id="KW-0963">Cytoplasm</keyword>
<evidence type="ECO:0000256" key="3">
    <source>
        <dbReference type="ARBA" id="ARBA00022741"/>
    </source>
</evidence>
<keyword evidence="7" id="KW-0460">Magnesium</keyword>
<evidence type="ECO:0000256" key="5">
    <source>
        <dbReference type="ARBA" id="ARBA00022840"/>
    </source>
</evidence>
<gene>
    <name evidence="7" type="primary">aroK</name>
    <name evidence="8" type="ORF">F0P96_09520</name>
</gene>
<accession>A0A7L4ZZA6</accession>
<evidence type="ECO:0000313" key="9">
    <source>
        <dbReference type="Proteomes" id="UP000326380"/>
    </source>
</evidence>
<organism evidence="8 9">
    <name type="scientific">Hymenobacter busanensis</name>
    <dbReference type="NCBI Taxonomy" id="2607656"/>
    <lineage>
        <taxon>Bacteria</taxon>
        <taxon>Pseudomonadati</taxon>
        <taxon>Bacteroidota</taxon>
        <taxon>Cytophagia</taxon>
        <taxon>Cytophagales</taxon>
        <taxon>Hymenobacteraceae</taxon>
        <taxon>Hymenobacter</taxon>
    </lineage>
</organism>
<dbReference type="GO" id="GO:0005829">
    <property type="term" value="C:cytosol"/>
    <property type="evidence" value="ECO:0007669"/>
    <property type="project" value="TreeGrafter"/>
</dbReference>